<protein>
    <submittedName>
        <fullName evidence="1">Uncharacterized protein</fullName>
    </submittedName>
</protein>
<proteinExistence type="predicted"/>
<name>A0ABX8B8G1_9BACT</name>
<evidence type="ECO:0000313" key="1">
    <source>
        <dbReference type="EMBL" id="QUW03237.1"/>
    </source>
</evidence>
<dbReference type="RefSeq" id="WP_211429128.1">
    <property type="nucleotide sequence ID" value="NZ_CP072648.1"/>
</dbReference>
<organism evidence="1 2">
    <name type="scientific">Chloracidobacterium validum</name>
    <dbReference type="NCBI Taxonomy" id="2821543"/>
    <lineage>
        <taxon>Bacteria</taxon>
        <taxon>Pseudomonadati</taxon>
        <taxon>Acidobacteriota</taxon>
        <taxon>Terriglobia</taxon>
        <taxon>Terriglobales</taxon>
        <taxon>Acidobacteriaceae</taxon>
        <taxon>Chloracidobacterium</taxon>
    </lineage>
</organism>
<evidence type="ECO:0000313" key="2">
    <source>
        <dbReference type="Proteomes" id="UP000676506"/>
    </source>
</evidence>
<sequence>MGLAERRAIKDFRDNTFPKIKAALDAAAGFEVNLEIDWENLGQEGLAELDYHPLLERGYFKPLIEAFKAITIDDLGRDALRDGLKKVTIGYSRSSGEFSFKGGELKFDYDLHYANDDWLYRKTQLQQVLEKGL</sequence>
<accession>A0ABX8B8G1</accession>
<keyword evidence="2" id="KW-1185">Reference proteome</keyword>
<reference evidence="1 2" key="1">
    <citation type="submission" date="2021-03" db="EMBL/GenBank/DDBJ databases">
        <title>Genomic and phenotypic characterization of Chloracidobacterium isolates provides evidence for multiple species.</title>
        <authorList>
            <person name="Saini M.K."/>
            <person name="Costas A.M.G."/>
            <person name="Tank M."/>
            <person name="Bryant D.A."/>
        </authorList>
    </citation>
    <scope>NUCLEOTIDE SEQUENCE [LARGE SCALE GENOMIC DNA]</scope>
    <source>
        <strain evidence="1 2">BV2-C</strain>
    </source>
</reference>
<dbReference type="Proteomes" id="UP000676506">
    <property type="component" value="Chromosome 1"/>
</dbReference>
<gene>
    <name evidence="1" type="ORF">J8C06_02005</name>
</gene>
<dbReference type="EMBL" id="CP072648">
    <property type="protein sequence ID" value="QUW03237.1"/>
    <property type="molecule type" value="Genomic_DNA"/>
</dbReference>